<evidence type="ECO:0000256" key="3">
    <source>
        <dbReference type="ARBA" id="ARBA00022617"/>
    </source>
</evidence>
<dbReference type="Proteomes" id="UP000325289">
    <property type="component" value="Unassembled WGS sequence"/>
</dbReference>
<gene>
    <name evidence="10" type="ORF">SAMN04515678_12126</name>
</gene>
<evidence type="ECO:0000256" key="5">
    <source>
        <dbReference type="ARBA" id="ARBA00022723"/>
    </source>
</evidence>
<sequence>MKYAAIVTLAIAGFGVGALAMTIGPAESGPPILLPDDPSIVARGAELYAENCAACHGVDLEGQPDWRVRGPDGLLPAPPHDETGHTWHHDEDTLFRLTKYGVGEMIGDPDYASAMPAFEDVLTDAEIAAVLSYIKSTWPADIRARHDAMAR</sequence>
<reference evidence="10 11" key="1">
    <citation type="submission" date="2016-10" db="EMBL/GenBank/DDBJ databases">
        <authorList>
            <person name="Varghese N."/>
            <person name="Submissions S."/>
        </authorList>
    </citation>
    <scope>NUCLEOTIDE SEQUENCE [LARGE SCALE GENOMIC DNA]</scope>
    <source>
        <strain evidence="11">YIM D21,KCTC 23444,ACCC 10710</strain>
    </source>
</reference>
<proteinExistence type="predicted"/>
<evidence type="ECO:0000259" key="9">
    <source>
        <dbReference type="PROSITE" id="PS51007"/>
    </source>
</evidence>
<organism evidence="10 11">
    <name type="scientific">Roseivivax sediminis</name>
    <dbReference type="NCBI Taxonomy" id="936889"/>
    <lineage>
        <taxon>Bacteria</taxon>
        <taxon>Pseudomonadati</taxon>
        <taxon>Pseudomonadota</taxon>
        <taxon>Alphaproteobacteria</taxon>
        <taxon>Rhodobacterales</taxon>
        <taxon>Roseobacteraceae</taxon>
        <taxon>Roseivivax</taxon>
    </lineage>
</organism>
<dbReference type="RefSeq" id="WP_149758769.1">
    <property type="nucleotide sequence ID" value="NZ_FOMS01000021.1"/>
</dbReference>
<dbReference type="PANTHER" id="PTHR35008">
    <property type="entry name" value="BLL4482 PROTEIN-RELATED"/>
    <property type="match status" value="1"/>
</dbReference>
<dbReference type="PRINTS" id="PR00605">
    <property type="entry name" value="CYTCHROMECIC"/>
</dbReference>
<dbReference type="PANTHER" id="PTHR35008:SF4">
    <property type="entry name" value="BLL4482 PROTEIN"/>
    <property type="match status" value="1"/>
</dbReference>
<evidence type="ECO:0000256" key="7">
    <source>
        <dbReference type="ARBA" id="ARBA00023004"/>
    </source>
</evidence>
<keyword evidence="7 8" id="KW-0408">Iron</keyword>
<dbReference type="Pfam" id="PF00034">
    <property type="entry name" value="Cytochrom_C"/>
    <property type="match status" value="1"/>
</dbReference>
<name>A0A1I2E956_9RHOB</name>
<evidence type="ECO:0000313" key="11">
    <source>
        <dbReference type="Proteomes" id="UP000325289"/>
    </source>
</evidence>
<dbReference type="GO" id="GO:0009055">
    <property type="term" value="F:electron transfer activity"/>
    <property type="evidence" value="ECO:0007669"/>
    <property type="project" value="InterPro"/>
</dbReference>
<dbReference type="EMBL" id="FOMS01000021">
    <property type="protein sequence ID" value="SFE89223.1"/>
    <property type="molecule type" value="Genomic_DNA"/>
</dbReference>
<dbReference type="InterPro" id="IPR051459">
    <property type="entry name" value="Cytochrome_c-type_DH"/>
</dbReference>
<keyword evidence="6" id="KW-0249">Electron transport</keyword>
<dbReference type="SUPFAM" id="SSF46626">
    <property type="entry name" value="Cytochrome c"/>
    <property type="match status" value="1"/>
</dbReference>
<dbReference type="AlphaFoldDB" id="A0A1I2E956"/>
<protein>
    <submittedName>
        <fullName evidence="10">Cytochrome c, mono-and diheme variants</fullName>
    </submittedName>
</protein>
<feature type="domain" description="Cytochrome c" evidence="9">
    <location>
        <begin position="39"/>
        <end position="138"/>
    </location>
</feature>
<keyword evidence="3 8" id="KW-0349">Heme</keyword>
<keyword evidence="4" id="KW-0679">Respiratory chain</keyword>
<dbReference type="InterPro" id="IPR036909">
    <property type="entry name" value="Cyt_c-like_dom_sf"/>
</dbReference>
<keyword evidence="11" id="KW-1185">Reference proteome</keyword>
<keyword evidence="2" id="KW-0813">Transport</keyword>
<evidence type="ECO:0000256" key="4">
    <source>
        <dbReference type="ARBA" id="ARBA00022660"/>
    </source>
</evidence>
<dbReference type="Gene3D" id="1.10.760.10">
    <property type="entry name" value="Cytochrome c-like domain"/>
    <property type="match status" value="1"/>
</dbReference>
<dbReference type="GO" id="GO:0020037">
    <property type="term" value="F:heme binding"/>
    <property type="evidence" value="ECO:0007669"/>
    <property type="project" value="InterPro"/>
</dbReference>
<comment type="cofactor">
    <cofactor evidence="1">
        <name>heme c</name>
        <dbReference type="ChEBI" id="CHEBI:61717"/>
    </cofactor>
</comment>
<dbReference type="InterPro" id="IPR009056">
    <property type="entry name" value="Cyt_c-like_dom"/>
</dbReference>
<dbReference type="OrthoDB" id="9811281at2"/>
<dbReference type="GO" id="GO:0005506">
    <property type="term" value="F:iron ion binding"/>
    <property type="evidence" value="ECO:0007669"/>
    <property type="project" value="InterPro"/>
</dbReference>
<evidence type="ECO:0000256" key="1">
    <source>
        <dbReference type="ARBA" id="ARBA00001926"/>
    </source>
</evidence>
<dbReference type="PROSITE" id="PS51007">
    <property type="entry name" value="CYTC"/>
    <property type="match status" value="1"/>
</dbReference>
<evidence type="ECO:0000256" key="6">
    <source>
        <dbReference type="ARBA" id="ARBA00022982"/>
    </source>
</evidence>
<evidence type="ECO:0000256" key="2">
    <source>
        <dbReference type="ARBA" id="ARBA00022448"/>
    </source>
</evidence>
<keyword evidence="5 8" id="KW-0479">Metal-binding</keyword>
<evidence type="ECO:0000313" key="10">
    <source>
        <dbReference type="EMBL" id="SFE89223.1"/>
    </source>
</evidence>
<dbReference type="InterPro" id="IPR008168">
    <property type="entry name" value="Cyt_C_IC"/>
</dbReference>
<evidence type="ECO:0000256" key="8">
    <source>
        <dbReference type="PROSITE-ProRule" id="PRU00433"/>
    </source>
</evidence>
<accession>A0A1I2E956</accession>